<evidence type="ECO:0000256" key="9">
    <source>
        <dbReference type="ARBA" id="ARBA00023121"/>
    </source>
</evidence>
<evidence type="ECO:0000256" key="10">
    <source>
        <dbReference type="ARBA" id="ARBA00023128"/>
    </source>
</evidence>
<protein>
    <recommendedName>
        <fullName evidence="5">Mitochondria-eating protein</fullName>
    </recommendedName>
    <alternativeName>
        <fullName evidence="12">Spermatogenesis-associated protein 18</fullName>
    </alternativeName>
</protein>
<evidence type="ECO:0000256" key="2">
    <source>
        <dbReference type="ARBA" id="ARBA00004305"/>
    </source>
</evidence>
<feature type="region of interest" description="Disordered" evidence="14">
    <location>
        <begin position="1"/>
        <end position="34"/>
    </location>
</feature>
<dbReference type="GO" id="GO:0008289">
    <property type="term" value="F:lipid binding"/>
    <property type="evidence" value="ECO:0007669"/>
    <property type="project" value="UniProtKB-KW"/>
</dbReference>
<keyword evidence="9" id="KW-0446">Lipid-binding</keyword>
<sequence length="728" mass="83345">MGSMDTEDSSAETESSCSGSGRMAERIRPEKTPRQRVQKIWRNVRWAQSFPEETLLMESTEITPNFALRKIALLFETKKYDECATLIRRMNSVTLGNILAEVPLEVLYDSMPHSLSILEALYVKLFDKIDEEFPKEHIRTDLLVKRMVTCFAILAKSVDKNCNVYYPFCRNILRVVSSVEPGLRQQLRQKKKALDKCLKHLGQHGLVDSSCGSLMNLHDSLKLEIEKVENQYKTALQKLDELSLSAKHPMSSSITFGKAPTLVSHQRLMQLSRDEVESRLIKNRTVYNIIEPAITNQYLKKLIHILEKRIEYDKISMFHENELRKSCENLPEDAFMSTTLQHFSQGYAVIIRLLKEVAEEEEAPTEDEAPSSDEDIVSPVTHMDRMKTISNFNGLFTLKTNGGSTGRGFLRTDKKGLRPSIISGPFPFNSNSLNGTTNGYSRPIRHSFSHVNGHSLTNGHSHHHDNKMENLEKEVENLKLELETSRQEIKRLQEHEQELTDRLADQVQSQFTTNNQHFEDLNLGENRPTELVRQYGNLYSDARMDAIDALDSIEELGELSLLKEKILFSVVVLSFRDTQQMLHEIKGKLRHVLNLPHPDAYQNTVDDVTQKMESQLNLYLQQTSHRYDLTVVTQDVCRQIYATLFDYPCLKDCIGLQKYITASVRVAWGLTVQNPPYVIQYDSRKFNPDIHTRFHTSNSTSDGIQTFIWPGLTEGYGGHCVCKGVVIT</sequence>
<dbReference type="InterPro" id="IPR031981">
    <property type="entry name" value="MIEAP_C"/>
</dbReference>
<dbReference type="AlphaFoldDB" id="A0A6J8EYZ5"/>
<reference evidence="16 17" key="1">
    <citation type="submission" date="2020-06" db="EMBL/GenBank/DDBJ databases">
        <authorList>
            <person name="Li R."/>
            <person name="Bekaert M."/>
        </authorList>
    </citation>
    <scope>NUCLEOTIDE SEQUENCE [LARGE SCALE GENOMIC DNA]</scope>
    <source>
        <strain evidence="17">wild</strain>
    </source>
</reference>
<dbReference type="GO" id="GO:0005759">
    <property type="term" value="C:mitochondrial matrix"/>
    <property type="evidence" value="ECO:0007669"/>
    <property type="project" value="UniProtKB-SubCell"/>
</dbReference>
<evidence type="ECO:0000256" key="1">
    <source>
        <dbReference type="ARBA" id="ARBA00004294"/>
    </source>
</evidence>
<evidence type="ECO:0000256" key="6">
    <source>
        <dbReference type="ARBA" id="ARBA00022490"/>
    </source>
</evidence>
<dbReference type="GO" id="GO:0005741">
    <property type="term" value="C:mitochondrial outer membrane"/>
    <property type="evidence" value="ECO:0007669"/>
    <property type="project" value="UniProtKB-SubCell"/>
</dbReference>
<dbReference type="PANTHER" id="PTHR21771">
    <property type="entry name" value="MITOCHONDRIA-EATING PROTEIN-RELATED"/>
    <property type="match status" value="1"/>
</dbReference>
<keyword evidence="11" id="KW-0472">Membrane</keyword>
<evidence type="ECO:0000259" key="15">
    <source>
        <dbReference type="Pfam" id="PF16026"/>
    </source>
</evidence>
<dbReference type="InterPro" id="IPR026169">
    <property type="entry name" value="MIEAP"/>
</dbReference>
<keyword evidence="6" id="KW-0963">Cytoplasm</keyword>
<evidence type="ECO:0000256" key="5">
    <source>
        <dbReference type="ARBA" id="ARBA00019863"/>
    </source>
</evidence>
<dbReference type="Pfam" id="PF16026">
    <property type="entry name" value="MIEAP"/>
    <property type="match status" value="1"/>
</dbReference>
<dbReference type="GO" id="GO:0035695">
    <property type="term" value="P:mitophagy by internal vacuole formation"/>
    <property type="evidence" value="ECO:0007669"/>
    <property type="project" value="TreeGrafter"/>
</dbReference>
<feature type="coiled-coil region" evidence="13">
    <location>
        <begin position="461"/>
        <end position="509"/>
    </location>
</feature>
<dbReference type="Proteomes" id="UP000507470">
    <property type="component" value="Unassembled WGS sequence"/>
</dbReference>
<keyword evidence="7" id="KW-1000">Mitochondrion outer membrane</keyword>
<evidence type="ECO:0000256" key="12">
    <source>
        <dbReference type="ARBA" id="ARBA00032687"/>
    </source>
</evidence>
<keyword evidence="8 13" id="KW-0175">Coiled coil</keyword>
<feature type="coiled-coil region" evidence="13">
    <location>
        <begin position="211"/>
        <end position="245"/>
    </location>
</feature>
<evidence type="ECO:0000256" key="7">
    <source>
        <dbReference type="ARBA" id="ARBA00022787"/>
    </source>
</evidence>
<name>A0A6J8EYZ5_MYTCO</name>
<evidence type="ECO:0000256" key="13">
    <source>
        <dbReference type="SAM" id="Coils"/>
    </source>
</evidence>
<evidence type="ECO:0000256" key="4">
    <source>
        <dbReference type="ARBA" id="ARBA00008233"/>
    </source>
</evidence>
<organism evidence="16 17">
    <name type="scientific">Mytilus coruscus</name>
    <name type="common">Sea mussel</name>
    <dbReference type="NCBI Taxonomy" id="42192"/>
    <lineage>
        <taxon>Eukaryota</taxon>
        <taxon>Metazoa</taxon>
        <taxon>Spiralia</taxon>
        <taxon>Lophotrochozoa</taxon>
        <taxon>Mollusca</taxon>
        <taxon>Bivalvia</taxon>
        <taxon>Autobranchia</taxon>
        <taxon>Pteriomorphia</taxon>
        <taxon>Mytilida</taxon>
        <taxon>Mytiloidea</taxon>
        <taxon>Mytilidae</taxon>
        <taxon>Mytilinae</taxon>
        <taxon>Mytilus</taxon>
    </lineage>
</organism>
<gene>
    <name evidence="16" type="ORF">MCOR_57658</name>
</gene>
<evidence type="ECO:0000313" key="16">
    <source>
        <dbReference type="EMBL" id="CAC5425879.1"/>
    </source>
</evidence>
<evidence type="ECO:0000256" key="14">
    <source>
        <dbReference type="SAM" id="MobiDB-lite"/>
    </source>
</evidence>
<feature type="domain" description="Mitochondria-eating protein C-terminal" evidence="15">
    <location>
        <begin position="527"/>
        <end position="728"/>
    </location>
</feature>
<feature type="compositionally biased region" description="Basic and acidic residues" evidence="14">
    <location>
        <begin position="23"/>
        <end position="33"/>
    </location>
</feature>
<comment type="subcellular location">
    <subcellularLocation>
        <location evidence="3">Cytoplasm</location>
    </subcellularLocation>
    <subcellularLocation>
        <location evidence="2">Mitochondrion matrix</location>
    </subcellularLocation>
    <subcellularLocation>
        <location evidence="1">Mitochondrion outer membrane</location>
    </subcellularLocation>
</comment>
<evidence type="ECO:0000256" key="11">
    <source>
        <dbReference type="ARBA" id="ARBA00023136"/>
    </source>
</evidence>
<evidence type="ECO:0000313" key="17">
    <source>
        <dbReference type="Proteomes" id="UP000507470"/>
    </source>
</evidence>
<accession>A0A6J8EYZ5</accession>
<comment type="similarity">
    <text evidence="4">Belongs to the MIEAP family.</text>
</comment>
<dbReference type="OrthoDB" id="6047381at2759"/>
<proteinExistence type="inferred from homology"/>
<evidence type="ECO:0000256" key="8">
    <source>
        <dbReference type="ARBA" id="ARBA00023054"/>
    </source>
</evidence>
<keyword evidence="10" id="KW-0496">Mitochondrion</keyword>
<feature type="compositionally biased region" description="Acidic residues" evidence="14">
    <location>
        <begin position="1"/>
        <end position="11"/>
    </location>
</feature>
<dbReference type="GO" id="GO:0035694">
    <property type="term" value="P:mitochondrial protein catabolic process"/>
    <property type="evidence" value="ECO:0007669"/>
    <property type="project" value="InterPro"/>
</dbReference>
<evidence type="ECO:0000256" key="3">
    <source>
        <dbReference type="ARBA" id="ARBA00004496"/>
    </source>
</evidence>
<dbReference type="EMBL" id="CACVKT020010330">
    <property type="protein sequence ID" value="CAC5425879.1"/>
    <property type="molecule type" value="Genomic_DNA"/>
</dbReference>
<feature type="compositionally biased region" description="Low complexity" evidence="14">
    <location>
        <begin position="12"/>
        <end position="21"/>
    </location>
</feature>
<dbReference type="PANTHER" id="PTHR21771:SF1">
    <property type="entry name" value="MITOCHONDRIA-EATING PROTEIN"/>
    <property type="match status" value="1"/>
</dbReference>
<keyword evidence="17" id="KW-1185">Reference proteome</keyword>